<keyword evidence="3" id="KW-1185">Reference proteome</keyword>
<dbReference type="Pfam" id="PF05699">
    <property type="entry name" value="Dimer_Tnp_hAT"/>
    <property type="match status" value="1"/>
</dbReference>
<accession>A0A6G0TRA9</accession>
<dbReference type="AlphaFoldDB" id="A0A6G0TRA9"/>
<gene>
    <name evidence="2" type="ORF">AGLY_007239</name>
</gene>
<organism evidence="2 3">
    <name type="scientific">Aphis glycines</name>
    <name type="common">Soybean aphid</name>
    <dbReference type="NCBI Taxonomy" id="307491"/>
    <lineage>
        <taxon>Eukaryota</taxon>
        <taxon>Metazoa</taxon>
        <taxon>Ecdysozoa</taxon>
        <taxon>Arthropoda</taxon>
        <taxon>Hexapoda</taxon>
        <taxon>Insecta</taxon>
        <taxon>Pterygota</taxon>
        <taxon>Neoptera</taxon>
        <taxon>Paraneoptera</taxon>
        <taxon>Hemiptera</taxon>
        <taxon>Sternorrhyncha</taxon>
        <taxon>Aphidomorpha</taxon>
        <taxon>Aphidoidea</taxon>
        <taxon>Aphididae</taxon>
        <taxon>Aphidini</taxon>
        <taxon>Aphis</taxon>
        <taxon>Aphis</taxon>
    </lineage>
</organism>
<evidence type="ECO:0000313" key="2">
    <source>
        <dbReference type="EMBL" id="KAE9536450.1"/>
    </source>
</evidence>
<sequence>MVLSLIPPKFSDLPLELLRCSTNLEVLEIQWRNLTTLTYADICESSTSIDEKSTQEFWIDRNRREKKFEDLALFVLQILSLPLSNAIVEGVFSVMNSIKCKSRNRMQVDMLEAILRIRLHLNVRKICCQDFKPTETMFTKFTSDMYDSQMKTSDSVDPVTGFDEVMDIFESEDAQEIHLYE</sequence>
<reference evidence="2 3" key="1">
    <citation type="submission" date="2019-08" db="EMBL/GenBank/DDBJ databases">
        <title>The genome of the soybean aphid Biotype 1, its phylome, world population structure and adaptation to the North American continent.</title>
        <authorList>
            <person name="Giordano R."/>
            <person name="Donthu R.K."/>
            <person name="Hernandez A.G."/>
            <person name="Wright C.L."/>
            <person name="Zimin A.V."/>
        </authorList>
    </citation>
    <scope>NUCLEOTIDE SEQUENCE [LARGE SCALE GENOMIC DNA]</scope>
    <source>
        <tissue evidence="2">Whole aphids</tissue>
    </source>
</reference>
<protein>
    <recommendedName>
        <fullName evidence="1">HAT C-terminal dimerisation domain-containing protein</fullName>
    </recommendedName>
</protein>
<dbReference type="InterPro" id="IPR012337">
    <property type="entry name" value="RNaseH-like_sf"/>
</dbReference>
<dbReference type="SUPFAM" id="SSF53098">
    <property type="entry name" value="Ribonuclease H-like"/>
    <property type="match status" value="1"/>
</dbReference>
<dbReference type="GO" id="GO:0046983">
    <property type="term" value="F:protein dimerization activity"/>
    <property type="evidence" value="ECO:0007669"/>
    <property type="project" value="InterPro"/>
</dbReference>
<dbReference type="EMBL" id="VYZN01000023">
    <property type="protein sequence ID" value="KAE9536450.1"/>
    <property type="molecule type" value="Genomic_DNA"/>
</dbReference>
<name>A0A6G0TRA9_APHGL</name>
<proteinExistence type="predicted"/>
<evidence type="ECO:0000259" key="1">
    <source>
        <dbReference type="Pfam" id="PF05699"/>
    </source>
</evidence>
<comment type="caution">
    <text evidence="2">The sequence shown here is derived from an EMBL/GenBank/DDBJ whole genome shotgun (WGS) entry which is preliminary data.</text>
</comment>
<dbReference type="Proteomes" id="UP000475862">
    <property type="component" value="Unassembled WGS sequence"/>
</dbReference>
<evidence type="ECO:0000313" key="3">
    <source>
        <dbReference type="Proteomes" id="UP000475862"/>
    </source>
</evidence>
<feature type="domain" description="HAT C-terminal dimerisation" evidence="1">
    <location>
        <begin position="55"/>
        <end position="118"/>
    </location>
</feature>
<dbReference type="OrthoDB" id="10023262at2759"/>
<dbReference type="InterPro" id="IPR008906">
    <property type="entry name" value="HATC_C_dom"/>
</dbReference>